<dbReference type="Pfam" id="PF06985">
    <property type="entry name" value="HET"/>
    <property type="match status" value="1"/>
</dbReference>
<evidence type="ECO:0000259" key="1">
    <source>
        <dbReference type="Pfam" id="PF06985"/>
    </source>
</evidence>
<comment type="caution">
    <text evidence="2">The sequence shown here is derived from an EMBL/GenBank/DDBJ whole genome shotgun (WGS) entry which is preliminary data.</text>
</comment>
<reference evidence="2" key="2">
    <citation type="submission" date="2023-05" db="EMBL/GenBank/DDBJ databases">
        <authorList>
            <consortium name="Lawrence Berkeley National Laboratory"/>
            <person name="Steindorff A."/>
            <person name="Hensen N."/>
            <person name="Bonometti L."/>
            <person name="Westerberg I."/>
            <person name="Brannstrom I.O."/>
            <person name="Guillou S."/>
            <person name="Cros-Aarteil S."/>
            <person name="Calhoun S."/>
            <person name="Haridas S."/>
            <person name="Kuo A."/>
            <person name="Mondo S."/>
            <person name="Pangilinan J."/>
            <person name="Riley R."/>
            <person name="Labutti K."/>
            <person name="Andreopoulos B."/>
            <person name="Lipzen A."/>
            <person name="Chen C."/>
            <person name="Yanf M."/>
            <person name="Daum C."/>
            <person name="Ng V."/>
            <person name="Clum A."/>
            <person name="Ohm R."/>
            <person name="Martin F."/>
            <person name="Silar P."/>
            <person name="Natvig D."/>
            <person name="Lalanne C."/>
            <person name="Gautier V."/>
            <person name="Ament-Velasquez S.L."/>
            <person name="Kruys A."/>
            <person name="Hutchinson M.I."/>
            <person name="Powell A.J."/>
            <person name="Barry K."/>
            <person name="Miller A.N."/>
            <person name="Grigoriev I.V."/>
            <person name="Debuchy R."/>
            <person name="Gladieux P."/>
            <person name="Thoren M.H."/>
            <person name="Johannesson H."/>
        </authorList>
    </citation>
    <scope>NUCLEOTIDE SEQUENCE</scope>
    <source>
        <strain evidence="2">CBS 731.68</strain>
    </source>
</reference>
<dbReference type="GeneID" id="87826369"/>
<dbReference type="PANTHER" id="PTHR10622">
    <property type="entry name" value="HET DOMAIN-CONTAINING PROTEIN"/>
    <property type="match status" value="1"/>
</dbReference>
<sequence>KVRNACAIAPALGHEWLWADTACIDKTSSAEHSEAINSMHAWCRDSVECLVYLSGVEHLVDEETLCPGRPEITGSRWFTRGWTLQELLAPINLTFYCWNLQGDDRCDMRWKKLFPVKAVD</sequence>
<protein>
    <recommendedName>
        <fullName evidence="1">Heterokaryon incompatibility domain-containing protein</fullName>
    </recommendedName>
</protein>
<organism evidence="2 3">
    <name type="scientific">Parathielavia appendiculata</name>
    <dbReference type="NCBI Taxonomy" id="2587402"/>
    <lineage>
        <taxon>Eukaryota</taxon>
        <taxon>Fungi</taxon>
        <taxon>Dikarya</taxon>
        <taxon>Ascomycota</taxon>
        <taxon>Pezizomycotina</taxon>
        <taxon>Sordariomycetes</taxon>
        <taxon>Sordariomycetidae</taxon>
        <taxon>Sordariales</taxon>
        <taxon>Chaetomiaceae</taxon>
        <taxon>Parathielavia</taxon>
    </lineage>
</organism>
<reference evidence="2" key="1">
    <citation type="journal article" date="2023" name="Mol. Phylogenet. Evol.">
        <title>Genome-scale phylogeny and comparative genomics of the fungal order Sordariales.</title>
        <authorList>
            <person name="Hensen N."/>
            <person name="Bonometti L."/>
            <person name="Westerberg I."/>
            <person name="Brannstrom I.O."/>
            <person name="Guillou S."/>
            <person name="Cros-Aarteil S."/>
            <person name="Calhoun S."/>
            <person name="Haridas S."/>
            <person name="Kuo A."/>
            <person name="Mondo S."/>
            <person name="Pangilinan J."/>
            <person name="Riley R."/>
            <person name="LaButti K."/>
            <person name="Andreopoulos B."/>
            <person name="Lipzen A."/>
            <person name="Chen C."/>
            <person name="Yan M."/>
            <person name="Daum C."/>
            <person name="Ng V."/>
            <person name="Clum A."/>
            <person name="Steindorff A."/>
            <person name="Ohm R.A."/>
            <person name="Martin F."/>
            <person name="Silar P."/>
            <person name="Natvig D.O."/>
            <person name="Lalanne C."/>
            <person name="Gautier V."/>
            <person name="Ament-Velasquez S.L."/>
            <person name="Kruys A."/>
            <person name="Hutchinson M.I."/>
            <person name="Powell A.J."/>
            <person name="Barry K."/>
            <person name="Miller A.N."/>
            <person name="Grigoriev I.V."/>
            <person name="Debuchy R."/>
            <person name="Gladieux P."/>
            <person name="Hiltunen Thoren M."/>
            <person name="Johannesson H."/>
        </authorList>
    </citation>
    <scope>NUCLEOTIDE SEQUENCE</scope>
    <source>
        <strain evidence="2">CBS 731.68</strain>
    </source>
</reference>
<dbReference type="AlphaFoldDB" id="A0AAN6TR43"/>
<dbReference type="PANTHER" id="PTHR10622:SF10">
    <property type="entry name" value="HET DOMAIN-CONTAINING PROTEIN"/>
    <property type="match status" value="1"/>
</dbReference>
<name>A0AAN6TR43_9PEZI</name>
<dbReference type="InterPro" id="IPR010730">
    <property type="entry name" value="HET"/>
</dbReference>
<feature type="domain" description="Heterokaryon incompatibility" evidence="1">
    <location>
        <begin position="3"/>
        <end position="55"/>
    </location>
</feature>
<proteinExistence type="predicted"/>
<accession>A0AAN6TR43</accession>
<dbReference type="Proteomes" id="UP001302602">
    <property type="component" value="Unassembled WGS sequence"/>
</dbReference>
<gene>
    <name evidence="2" type="ORF">N657DRAFT_582263</name>
</gene>
<feature type="non-terminal residue" evidence="2">
    <location>
        <position position="1"/>
    </location>
</feature>
<evidence type="ECO:0000313" key="2">
    <source>
        <dbReference type="EMBL" id="KAK4119160.1"/>
    </source>
</evidence>
<evidence type="ECO:0000313" key="3">
    <source>
        <dbReference type="Proteomes" id="UP001302602"/>
    </source>
</evidence>
<dbReference type="EMBL" id="MU853252">
    <property type="protein sequence ID" value="KAK4119160.1"/>
    <property type="molecule type" value="Genomic_DNA"/>
</dbReference>
<keyword evidence="3" id="KW-1185">Reference proteome</keyword>
<dbReference type="RefSeq" id="XP_062642933.1">
    <property type="nucleotide sequence ID" value="XM_062789599.1"/>
</dbReference>